<reference evidence="1" key="1">
    <citation type="submission" date="2020-03" db="EMBL/GenBank/DDBJ databases">
        <title>The deep terrestrial virosphere.</title>
        <authorList>
            <person name="Holmfeldt K."/>
            <person name="Nilsson E."/>
            <person name="Simone D."/>
            <person name="Lopez-Fernandez M."/>
            <person name="Wu X."/>
            <person name="de Brujin I."/>
            <person name="Lundin D."/>
            <person name="Andersson A."/>
            <person name="Bertilsson S."/>
            <person name="Dopson M."/>
        </authorList>
    </citation>
    <scope>NUCLEOTIDE SEQUENCE</scope>
    <source>
        <strain evidence="1">MM415A03784</strain>
    </source>
</reference>
<organism evidence="1">
    <name type="scientific">viral metagenome</name>
    <dbReference type="NCBI Taxonomy" id="1070528"/>
    <lineage>
        <taxon>unclassified sequences</taxon>
        <taxon>metagenomes</taxon>
        <taxon>organismal metagenomes</taxon>
    </lineage>
</organism>
<gene>
    <name evidence="1" type="ORF">MM415A03784_0006</name>
</gene>
<protein>
    <submittedName>
        <fullName evidence="1">Uncharacterized protein</fullName>
    </submittedName>
</protein>
<dbReference type="AlphaFoldDB" id="A0A6M3JK52"/>
<name>A0A6M3JK52_9ZZZZ</name>
<dbReference type="EMBL" id="MT141784">
    <property type="protein sequence ID" value="QJA70333.1"/>
    <property type="molecule type" value="Genomic_DNA"/>
</dbReference>
<evidence type="ECO:0000313" key="1">
    <source>
        <dbReference type="EMBL" id="QJA70333.1"/>
    </source>
</evidence>
<proteinExistence type="predicted"/>
<accession>A0A6M3JK52</accession>
<sequence length="260" mass="28739">MSTPTTTVRLDGDQCACSPGELCPVNNRRVGSEYRCSREQIEAAGFGVEEQAFIDTEYPVIENPEGRYYVVYEECRFGAFIPYTKGPFITVNSAQDAAIDIARRFSTAFNVRVTDKLYRSLMDVWLNSHVSRPGIWGTEGRDKGKQCRCEPSFTSGITRADALIAATENTVTLDLGDESLVEMMAESIHAITCTTSQRILDKAIRQPNGGIELGAGRVALLDSHQRCAYGGQWGVCKDADRKIAKGILQRIKDYCEKKGS</sequence>